<keyword evidence="3" id="KW-1185">Reference proteome</keyword>
<dbReference type="Proteomes" id="UP000193144">
    <property type="component" value="Unassembled WGS sequence"/>
</dbReference>
<evidence type="ECO:0000313" key="2">
    <source>
        <dbReference type="EMBL" id="ORY19397.1"/>
    </source>
</evidence>
<proteinExistence type="predicted"/>
<comment type="caution">
    <text evidence="2">The sequence shown here is derived from an EMBL/GenBank/DDBJ whole genome shotgun (WGS) entry which is preliminary data.</text>
</comment>
<gene>
    <name evidence="2" type="ORF">BCR34DRAFT_127434</name>
</gene>
<feature type="region of interest" description="Disordered" evidence="1">
    <location>
        <begin position="111"/>
        <end position="164"/>
    </location>
</feature>
<evidence type="ECO:0000256" key="1">
    <source>
        <dbReference type="SAM" id="MobiDB-lite"/>
    </source>
</evidence>
<dbReference type="EMBL" id="MCFA01000002">
    <property type="protein sequence ID" value="ORY19397.1"/>
    <property type="molecule type" value="Genomic_DNA"/>
</dbReference>
<evidence type="ECO:0000313" key="3">
    <source>
        <dbReference type="Proteomes" id="UP000193144"/>
    </source>
</evidence>
<dbReference type="AlphaFoldDB" id="A0A1Y2AAT3"/>
<protein>
    <submittedName>
        <fullName evidence="2">Uncharacterized protein</fullName>
    </submittedName>
</protein>
<feature type="compositionally biased region" description="Polar residues" evidence="1">
    <location>
        <begin position="121"/>
        <end position="146"/>
    </location>
</feature>
<sequence length="309" mass="34408">MAERAGGRSRGTGVRASYKLQPSLGAWAQTGSEHWRTLWQPVRAGQRRGGEERKSSRASESLRECDENAGMRPVISSPFSGPKPDRWPFCRRTVDGCGPLRRASPAFTRPALPMTTVRPPDQQTSRPAGQQVCSLQSTHSQTTRPSIHSRELRVRLSSPTSAKRAGCTSEQGLVWRAIVRLRVMALPRLPFDCPTCFSNALISLFSYWITFTTSHYSANDTASLSRNDIWLSECRGCCSHGAQVLREKFCLRPRPPSPPGETDALHFDRVFKLAKLARRGDRGISCQCIHSRFGSPFHRVRCPGLVSAF</sequence>
<organism evidence="2 3">
    <name type="scientific">Clohesyomyces aquaticus</name>
    <dbReference type="NCBI Taxonomy" id="1231657"/>
    <lineage>
        <taxon>Eukaryota</taxon>
        <taxon>Fungi</taxon>
        <taxon>Dikarya</taxon>
        <taxon>Ascomycota</taxon>
        <taxon>Pezizomycotina</taxon>
        <taxon>Dothideomycetes</taxon>
        <taxon>Pleosporomycetidae</taxon>
        <taxon>Pleosporales</taxon>
        <taxon>Lindgomycetaceae</taxon>
        <taxon>Clohesyomyces</taxon>
    </lineage>
</organism>
<feature type="compositionally biased region" description="Basic and acidic residues" evidence="1">
    <location>
        <begin position="48"/>
        <end position="66"/>
    </location>
</feature>
<feature type="region of interest" description="Disordered" evidence="1">
    <location>
        <begin position="41"/>
        <end position="66"/>
    </location>
</feature>
<reference evidence="2 3" key="1">
    <citation type="submission" date="2016-07" db="EMBL/GenBank/DDBJ databases">
        <title>Pervasive Adenine N6-methylation of Active Genes in Fungi.</title>
        <authorList>
            <consortium name="DOE Joint Genome Institute"/>
            <person name="Mondo S.J."/>
            <person name="Dannebaum R.O."/>
            <person name="Kuo R.C."/>
            <person name="Labutti K."/>
            <person name="Haridas S."/>
            <person name="Kuo A."/>
            <person name="Salamov A."/>
            <person name="Ahrendt S.R."/>
            <person name="Lipzen A."/>
            <person name="Sullivan W."/>
            <person name="Andreopoulos W.B."/>
            <person name="Clum A."/>
            <person name="Lindquist E."/>
            <person name="Daum C."/>
            <person name="Ramamoorthy G.K."/>
            <person name="Gryganskyi A."/>
            <person name="Culley D."/>
            <person name="Magnuson J.K."/>
            <person name="James T.Y."/>
            <person name="O'Malley M.A."/>
            <person name="Stajich J.E."/>
            <person name="Spatafora J.W."/>
            <person name="Visel A."/>
            <person name="Grigoriev I.V."/>
        </authorList>
    </citation>
    <scope>NUCLEOTIDE SEQUENCE [LARGE SCALE GENOMIC DNA]</scope>
    <source>
        <strain evidence="2 3">CBS 115471</strain>
    </source>
</reference>
<accession>A0A1Y2AAT3</accession>
<name>A0A1Y2AAT3_9PLEO</name>